<dbReference type="EMBL" id="ML120463">
    <property type="protein sequence ID" value="RPA92920.1"/>
    <property type="molecule type" value="Genomic_DNA"/>
</dbReference>
<sequence length="207" mass="23248">MSTTLSLTYIMVNTIPNLNMKMMTSRKLEQLNEAVMDCWKAKIASENATRTNPETPVFDLTLLESKMSELLLTTNEMTKVLLSVLLVLRLVCRMIDGITRISDEIRFWKGERTEQVSIDQLSNELVKIDMEVVEISMGISESKPSDTARVRLSEGMVRSSRFFSSLREGSAVVLEDCFNDNKVGSRSDVFVAYAIDFLGAMKRAGIG</sequence>
<evidence type="ECO:0000313" key="2">
    <source>
        <dbReference type="Proteomes" id="UP000276215"/>
    </source>
</evidence>
<protein>
    <submittedName>
        <fullName evidence="1">Uncharacterized protein</fullName>
    </submittedName>
</protein>
<name>A0A3N4J8Z8_9PEZI</name>
<keyword evidence="2" id="KW-1185">Reference proteome</keyword>
<accession>A0A3N4J8Z8</accession>
<proteinExistence type="predicted"/>
<reference evidence="1 2" key="1">
    <citation type="journal article" date="2018" name="Nat. Ecol. Evol.">
        <title>Pezizomycetes genomes reveal the molecular basis of ectomycorrhizal truffle lifestyle.</title>
        <authorList>
            <person name="Murat C."/>
            <person name="Payen T."/>
            <person name="Noel B."/>
            <person name="Kuo A."/>
            <person name="Morin E."/>
            <person name="Chen J."/>
            <person name="Kohler A."/>
            <person name="Krizsan K."/>
            <person name="Balestrini R."/>
            <person name="Da Silva C."/>
            <person name="Montanini B."/>
            <person name="Hainaut M."/>
            <person name="Levati E."/>
            <person name="Barry K.W."/>
            <person name="Belfiori B."/>
            <person name="Cichocki N."/>
            <person name="Clum A."/>
            <person name="Dockter R.B."/>
            <person name="Fauchery L."/>
            <person name="Guy J."/>
            <person name="Iotti M."/>
            <person name="Le Tacon F."/>
            <person name="Lindquist E.A."/>
            <person name="Lipzen A."/>
            <person name="Malagnac F."/>
            <person name="Mello A."/>
            <person name="Molinier V."/>
            <person name="Miyauchi S."/>
            <person name="Poulain J."/>
            <person name="Riccioni C."/>
            <person name="Rubini A."/>
            <person name="Sitrit Y."/>
            <person name="Splivallo R."/>
            <person name="Traeger S."/>
            <person name="Wang M."/>
            <person name="Zifcakova L."/>
            <person name="Wipf D."/>
            <person name="Zambonelli A."/>
            <person name="Paolocci F."/>
            <person name="Nowrousian M."/>
            <person name="Ottonello S."/>
            <person name="Baldrian P."/>
            <person name="Spatafora J.W."/>
            <person name="Henrissat B."/>
            <person name="Nagy L.G."/>
            <person name="Aury J.M."/>
            <person name="Wincker P."/>
            <person name="Grigoriev I.V."/>
            <person name="Bonfante P."/>
            <person name="Martin F.M."/>
        </authorList>
    </citation>
    <scope>NUCLEOTIDE SEQUENCE [LARGE SCALE GENOMIC DNA]</scope>
    <source>
        <strain evidence="1 2">120613-1</strain>
    </source>
</reference>
<dbReference type="AlphaFoldDB" id="A0A3N4J8Z8"/>
<dbReference type="Proteomes" id="UP000276215">
    <property type="component" value="Unassembled WGS sequence"/>
</dbReference>
<evidence type="ECO:0000313" key="1">
    <source>
        <dbReference type="EMBL" id="RPA92920.1"/>
    </source>
</evidence>
<gene>
    <name evidence="1" type="ORF">L873DRAFT_126717</name>
</gene>
<organism evidence="1 2">
    <name type="scientific">Choiromyces venosus 120613-1</name>
    <dbReference type="NCBI Taxonomy" id="1336337"/>
    <lineage>
        <taxon>Eukaryota</taxon>
        <taxon>Fungi</taxon>
        <taxon>Dikarya</taxon>
        <taxon>Ascomycota</taxon>
        <taxon>Pezizomycotina</taxon>
        <taxon>Pezizomycetes</taxon>
        <taxon>Pezizales</taxon>
        <taxon>Tuberaceae</taxon>
        <taxon>Choiromyces</taxon>
    </lineage>
</organism>